<organism evidence="4 5">
    <name type="scientific">Denitromonas halophila</name>
    <dbReference type="NCBI Taxonomy" id="1629404"/>
    <lineage>
        <taxon>Bacteria</taxon>
        <taxon>Pseudomonadati</taxon>
        <taxon>Pseudomonadota</taxon>
        <taxon>Betaproteobacteria</taxon>
        <taxon>Rhodocyclales</taxon>
        <taxon>Zoogloeaceae</taxon>
        <taxon>Denitromonas</taxon>
    </lineage>
</organism>
<feature type="coiled-coil region" evidence="3">
    <location>
        <begin position="34"/>
        <end position="61"/>
    </location>
</feature>
<evidence type="ECO:0000313" key="4">
    <source>
        <dbReference type="EMBL" id="TVO59320.1"/>
    </source>
</evidence>
<dbReference type="InterPro" id="IPR038673">
    <property type="entry name" value="OprB_sf"/>
</dbReference>
<keyword evidence="5" id="KW-1185">Reference proteome</keyword>
<evidence type="ECO:0000256" key="2">
    <source>
        <dbReference type="RuleBase" id="RU363072"/>
    </source>
</evidence>
<dbReference type="Gene3D" id="2.40.160.180">
    <property type="entry name" value="Carbohydrate-selective porin OprB"/>
    <property type="match status" value="1"/>
</dbReference>
<dbReference type="InterPro" id="IPR007049">
    <property type="entry name" value="Carb-sel_porin_OprB"/>
</dbReference>
<evidence type="ECO:0000256" key="3">
    <source>
        <dbReference type="SAM" id="Coils"/>
    </source>
</evidence>
<proteinExistence type="inferred from homology"/>
<evidence type="ECO:0000256" key="1">
    <source>
        <dbReference type="ARBA" id="ARBA00008769"/>
    </source>
</evidence>
<protein>
    <submittedName>
        <fullName evidence="4">Carbohydrate porin</fullName>
    </submittedName>
</protein>
<dbReference type="AlphaFoldDB" id="A0A557R2D2"/>
<feature type="chain" id="PRO_5022264364" evidence="2">
    <location>
        <begin position="25"/>
        <end position="493"/>
    </location>
</feature>
<keyword evidence="3" id="KW-0175">Coiled coil</keyword>
<dbReference type="GO" id="GO:0008643">
    <property type="term" value="P:carbohydrate transport"/>
    <property type="evidence" value="ECO:0007669"/>
    <property type="project" value="InterPro"/>
</dbReference>
<dbReference type="EMBL" id="VMNK01000002">
    <property type="protein sequence ID" value="TVO59320.1"/>
    <property type="molecule type" value="Genomic_DNA"/>
</dbReference>
<comment type="caution">
    <text evidence="4">The sequence shown here is derived from an EMBL/GenBank/DDBJ whole genome shotgun (WGS) entry which is preliminary data.</text>
</comment>
<dbReference type="GO" id="GO:0015288">
    <property type="term" value="F:porin activity"/>
    <property type="evidence" value="ECO:0007669"/>
    <property type="project" value="InterPro"/>
</dbReference>
<dbReference type="RefSeq" id="WP_144307836.1">
    <property type="nucleotide sequence ID" value="NZ_VMNK01000002.1"/>
</dbReference>
<evidence type="ECO:0000313" key="5">
    <source>
        <dbReference type="Proteomes" id="UP000319502"/>
    </source>
</evidence>
<feature type="signal peptide" evidence="2">
    <location>
        <begin position="1"/>
        <end position="24"/>
    </location>
</feature>
<reference evidence="4 5" key="1">
    <citation type="submission" date="2019-07" db="EMBL/GenBank/DDBJ databases">
        <title>The pathways for chlorine oxyanion respiration interact through the shared metabolite chlorate.</title>
        <authorList>
            <person name="Barnum T.P."/>
            <person name="Cheng Y."/>
            <person name="Hill K.A."/>
            <person name="Lucas L.N."/>
            <person name="Carlson H.K."/>
            <person name="Coates J.D."/>
        </authorList>
    </citation>
    <scope>NUCLEOTIDE SEQUENCE [LARGE SCALE GENOMIC DNA]</scope>
    <source>
        <strain evidence="4 5">SFB-3</strain>
    </source>
</reference>
<sequence>MRRFALPLSAAALTVLVGVTPAQAADDPGLRAIVKQLAERIAKLEARNASLESQLKQASKPADLEARVKTLEADNRALATALDSERISDTEPALATRLKAVEQKAVATGPANALAEALDGISAEVSVGAVAQHLSKDGRTDNKSETVLGWRGDVGVTLPAGRVGDGEGQFFFQARFGQDGSHSDTRPFFNGATNSMGFAQESVPSENTNAVLAQAWYQLDTPIGADQLDGAPARMEFTIGKMDPFVFFDQNGAADDESTRFLNNVFVHNPLLDSGGQVGADSYGFTPGVRLAYVNEESGWGASIGLFGAGDSSTFGKSFTQPFVIAQVEKNVRAFGGFDGTYRAYAWNNPQAEGYDGIERAHAGWGISADQQVSESLTLFTRYGHGMRGRAAFDRALTVGGELTGNAWKRGNDGLGFAWAWLRSSKGFRANSAGLTDWGYDASGAEQVAEIYYRYQLNDHLALTPDLQFIRRAGANGDADLVTAAGVRALYAF</sequence>
<comment type="similarity">
    <text evidence="1 2">Belongs to the OprB family.</text>
</comment>
<name>A0A557R2D2_9RHOO</name>
<accession>A0A557R2D2</accession>
<keyword evidence="2" id="KW-0732">Signal</keyword>
<dbReference type="OrthoDB" id="5755240at2"/>
<gene>
    <name evidence="4" type="ORF">FHP91_00980</name>
</gene>
<dbReference type="GO" id="GO:0016020">
    <property type="term" value="C:membrane"/>
    <property type="evidence" value="ECO:0007669"/>
    <property type="project" value="InterPro"/>
</dbReference>
<dbReference type="Proteomes" id="UP000319502">
    <property type="component" value="Unassembled WGS sequence"/>
</dbReference>
<dbReference type="Pfam" id="PF04966">
    <property type="entry name" value="OprB"/>
    <property type="match status" value="1"/>
</dbReference>